<dbReference type="PANTHER" id="PTHR46795">
    <property type="entry name" value="ABC TRANSPORTER PERMEASE-RELATED-RELATED"/>
    <property type="match status" value="1"/>
</dbReference>
<keyword evidence="1" id="KW-1003">Cell membrane</keyword>
<dbReference type="EMBL" id="BJUI01000006">
    <property type="protein sequence ID" value="GEK41802.1"/>
    <property type="molecule type" value="Genomic_DNA"/>
</dbReference>
<comment type="similarity">
    <text evidence="1">Belongs to the ABC-4 integral membrane protein family.</text>
</comment>
<feature type="transmembrane region" description="Helical" evidence="1">
    <location>
        <begin position="192"/>
        <end position="215"/>
    </location>
</feature>
<reference evidence="2 3" key="1">
    <citation type="submission" date="2019-07" db="EMBL/GenBank/DDBJ databases">
        <title>Whole genome shotgun sequence of Lactobacillus aviarius subsp. aviarius NBRC 102162.</title>
        <authorList>
            <person name="Hosoyama A."/>
            <person name="Uohara A."/>
            <person name="Ohji S."/>
            <person name="Ichikawa N."/>
        </authorList>
    </citation>
    <scope>NUCLEOTIDE SEQUENCE [LARGE SCALE GENOMIC DNA]</scope>
    <source>
        <strain evidence="2 3">NBRC 102162</strain>
    </source>
</reference>
<feature type="transmembrane region" description="Helical" evidence="1">
    <location>
        <begin position="509"/>
        <end position="534"/>
    </location>
</feature>
<dbReference type="GO" id="GO:0055085">
    <property type="term" value="P:transmembrane transport"/>
    <property type="evidence" value="ECO:0007669"/>
    <property type="project" value="UniProtKB-UniRule"/>
</dbReference>
<evidence type="ECO:0000313" key="2">
    <source>
        <dbReference type="EMBL" id="GEK41802.1"/>
    </source>
</evidence>
<keyword evidence="1" id="KW-1133">Transmembrane helix</keyword>
<dbReference type="RefSeq" id="WP_057827483.1">
    <property type="nucleotide sequence ID" value="NZ_BAAACL010000017.1"/>
</dbReference>
<keyword evidence="3" id="KW-1185">Reference proteome</keyword>
<feature type="transmembrane region" description="Helical" evidence="1">
    <location>
        <begin position="227"/>
        <end position="250"/>
    </location>
</feature>
<feature type="transmembrane region" description="Helical" evidence="1">
    <location>
        <begin position="602"/>
        <end position="626"/>
    </location>
</feature>
<accession>A0A510WRE2</accession>
<feature type="transmembrane region" description="Helical" evidence="1">
    <location>
        <begin position="18"/>
        <end position="36"/>
    </location>
</feature>
<dbReference type="AlphaFoldDB" id="A0A510WRE2"/>
<dbReference type="Proteomes" id="UP000321722">
    <property type="component" value="Unassembled WGS sequence"/>
</dbReference>
<evidence type="ECO:0000313" key="3">
    <source>
        <dbReference type="Proteomes" id="UP000321722"/>
    </source>
</evidence>
<dbReference type="InterPro" id="IPR052536">
    <property type="entry name" value="ABC-4_Integral_Memb_Prot"/>
</dbReference>
<feature type="transmembrane region" description="Helical" evidence="1">
    <location>
        <begin position="109"/>
        <end position="131"/>
    </location>
</feature>
<comment type="subcellular location">
    <subcellularLocation>
        <location evidence="1">Cell membrane</location>
        <topology evidence="1">Multi-pass membrane protein</topology>
    </subcellularLocation>
</comment>
<keyword evidence="1" id="KW-0812">Transmembrane</keyword>
<keyword evidence="1" id="KW-0813">Transport</keyword>
<keyword evidence="1" id="KW-0472">Membrane</keyword>
<feature type="transmembrane region" description="Helical" evidence="1">
    <location>
        <begin position="56"/>
        <end position="75"/>
    </location>
</feature>
<sequence>MTYIKLATDGIWKNKKYYFPYIIATSILFASNYILFSILQNQSIKNSMFGSQLQGLIKLTLCLLISISVIFMIYVDHILSKSETRELGLYNILGFTNQNLKVVITIRLIANYLISAVIGLILGINFNRFSFMTLQRMLNIKEFKYSSVTGATQITLIMFFVIFLLLLFIRFSQLKKVNPLDLWKAASNQEKAIKAPVFSGILGVIILGSGYYLAVTTQPTMMAIAKFMMAVFLVVFGTYLVFSSFSILLLKLLQKNKHFYYQSRHLISVSGMLHRMKSNGISLASICLLCSAIVVALIGSVSMEVGKERIVKLWCPSDITLTTSRPLTPNQKEIITECSKTYHVQAHVAHQAEMTTPIWGNLKGSQFEQGNIQSAKYQLTFVSLADYNKAQHTNIKLNKNEALFYCPDLKAKPTALNIGGQHLKLQSIKSFNLFANYDHSIVQSAFIIVNNIDNFQKLTKEPFIYLTFLNTKGTTRENLRFASILQTKLGLSNTEYTSKYLTETQLIPIFGSFLFLGVIISIILLIITTMMIYYKQIAEGLEDRQNFQTMQQIGLSQRETSQTIHSQILMVFGFPILGAIINACFAFPAIRSILKLLSIYNFTMVLAVSSGVIVSMIVFYLLIYLLTTRIYRQIINQRIY</sequence>
<comment type="caution">
    <text evidence="2">The sequence shown here is derived from an EMBL/GenBank/DDBJ whole genome shotgun (WGS) entry which is preliminary data.</text>
</comment>
<evidence type="ECO:0000256" key="1">
    <source>
        <dbReference type="PIRNR" id="PIRNR018968"/>
    </source>
</evidence>
<dbReference type="PANTHER" id="PTHR46795:SF3">
    <property type="entry name" value="ABC TRANSPORTER PERMEASE"/>
    <property type="match status" value="1"/>
</dbReference>
<dbReference type="GO" id="GO:0005886">
    <property type="term" value="C:plasma membrane"/>
    <property type="evidence" value="ECO:0007669"/>
    <property type="project" value="UniProtKB-SubCell"/>
</dbReference>
<gene>
    <name evidence="2" type="ORF">LAV01_06340</name>
</gene>
<dbReference type="PIRSF" id="PIRSF018968">
    <property type="entry name" value="ABC_permease_BceB"/>
    <property type="match status" value="1"/>
</dbReference>
<feature type="transmembrane region" description="Helical" evidence="1">
    <location>
        <begin position="568"/>
        <end position="590"/>
    </location>
</feature>
<dbReference type="InterPro" id="IPR027022">
    <property type="entry name" value="ABC_permease_BceB-typ"/>
</dbReference>
<name>A0A510WRE2_9LACO</name>
<protein>
    <submittedName>
        <fullName evidence="2">Peptide ABC transporter permease</fullName>
    </submittedName>
</protein>
<feature type="transmembrane region" description="Helical" evidence="1">
    <location>
        <begin position="151"/>
        <end position="171"/>
    </location>
</feature>
<feature type="transmembrane region" description="Helical" evidence="1">
    <location>
        <begin position="281"/>
        <end position="303"/>
    </location>
</feature>
<dbReference type="GeneID" id="29933905"/>
<proteinExistence type="inferred from homology"/>
<organism evidence="2 3">
    <name type="scientific">Ligilactobacillus aviarius</name>
    <dbReference type="NCBI Taxonomy" id="1606"/>
    <lineage>
        <taxon>Bacteria</taxon>
        <taxon>Bacillati</taxon>
        <taxon>Bacillota</taxon>
        <taxon>Bacilli</taxon>
        <taxon>Lactobacillales</taxon>
        <taxon>Lactobacillaceae</taxon>
        <taxon>Ligilactobacillus</taxon>
    </lineage>
</organism>